<reference evidence="2 3" key="1">
    <citation type="submission" date="2021-01" db="EMBL/GenBank/DDBJ databases">
        <title>Whole genome shotgun sequence of Asanoa iriomotensis NBRC 100142.</title>
        <authorList>
            <person name="Komaki H."/>
            <person name="Tamura T."/>
        </authorList>
    </citation>
    <scope>NUCLEOTIDE SEQUENCE [LARGE SCALE GENOMIC DNA]</scope>
    <source>
        <strain evidence="2 3">NBRC 100142</strain>
    </source>
</reference>
<dbReference type="Proteomes" id="UP000624325">
    <property type="component" value="Unassembled WGS sequence"/>
</dbReference>
<name>A0ABQ4C022_9ACTN</name>
<dbReference type="InterPro" id="IPR006059">
    <property type="entry name" value="SBP"/>
</dbReference>
<evidence type="ECO:0000313" key="2">
    <source>
        <dbReference type="EMBL" id="GIF55766.1"/>
    </source>
</evidence>
<keyword evidence="3" id="KW-1185">Reference proteome</keyword>
<dbReference type="EMBL" id="BONC01000009">
    <property type="protein sequence ID" value="GIF55766.1"/>
    <property type="molecule type" value="Genomic_DNA"/>
</dbReference>
<dbReference type="InterPro" id="IPR050490">
    <property type="entry name" value="Bact_solute-bd_prot1"/>
</dbReference>
<feature type="chain" id="PRO_5047439050" evidence="1">
    <location>
        <begin position="21"/>
        <end position="448"/>
    </location>
</feature>
<accession>A0ABQ4C022</accession>
<proteinExistence type="predicted"/>
<dbReference type="PROSITE" id="PS51257">
    <property type="entry name" value="PROKAR_LIPOPROTEIN"/>
    <property type="match status" value="1"/>
</dbReference>
<organism evidence="2 3">
    <name type="scientific">Asanoa iriomotensis</name>
    <dbReference type="NCBI Taxonomy" id="234613"/>
    <lineage>
        <taxon>Bacteria</taxon>
        <taxon>Bacillati</taxon>
        <taxon>Actinomycetota</taxon>
        <taxon>Actinomycetes</taxon>
        <taxon>Micromonosporales</taxon>
        <taxon>Micromonosporaceae</taxon>
        <taxon>Asanoa</taxon>
    </lineage>
</organism>
<feature type="signal peptide" evidence="1">
    <location>
        <begin position="1"/>
        <end position="20"/>
    </location>
</feature>
<dbReference type="RefSeq" id="WP_203701567.1">
    <property type="nucleotide sequence ID" value="NZ_BAAALU010000010.1"/>
</dbReference>
<comment type="caution">
    <text evidence="2">The sequence shown here is derived from an EMBL/GenBank/DDBJ whole genome shotgun (WGS) entry which is preliminary data.</text>
</comment>
<evidence type="ECO:0000313" key="3">
    <source>
        <dbReference type="Proteomes" id="UP000624325"/>
    </source>
</evidence>
<dbReference type="PANTHER" id="PTHR43649">
    <property type="entry name" value="ARABINOSE-BINDING PROTEIN-RELATED"/>
    <property type="match status" value="1"/>
</dbReference>
<sequence length="448" mass="48136">MSRKVLIAAAVTMVAALATACTTPGSAPAAKVDPSQAVQTDISGLPATTLSVWTSESGNRLDILKRLGDRFHEKYPNVTVNWTVRDFGSYPAQIKLALSSNDGPDVAIGNLGWSLDGPLIKAGLFRPLDDYAKAYGWDTRYPEVGLRQLRFTEDGKKYGEGPIWGTPYASDVIGWFYNGDLLNQIGAQAPATMDELEGVLAKSKAAGQQPIVFGNKDGWPVWHLVYDLVGQYCTPDQVAGVVYGDQGATYQDACIAQAVNKVVEWKNAGYIRDDVNAIAQADAGANFRKGQGLFFPAGSWEASDMPAQVGFFLTPPRQQGGPVRAVGSFGYAFHIAARSDNVAAGAAFVDWMSNEDAAREFFASGDIAPLPVDSPKLKDGKVFSDIYGAWSTVLENDNLLPYLEFATPTSAEVNYPVLQRILGGQQSVDDGLKAIEESRAKFIAENAG</sequence>
<dbReference type="PANTHER" id="PTHR43649:SF12">
    <property type="entry name" value="DIACETYLCHITOBIOSE BINDING PROTEIN DASA"/>
    <property type="match status" value="1"/>
</dbReference>
<keyword evidence="1" id="KW-0732">Signal</keyword>
<evidence type="ECO:0000256" key="1">
    <source>
        <dbReference type="SAM" id="SignalP"/>
    </source>
</evidence>
<dbReference type="Pfam" id="PF01547">
    <property type="entry name" value="SBP_bac_1"/>
    <property type="match status" value="1"/>
</dbReference>
<dbReference type="SUPFAM" id="SSF53850">
    <property type="entry name" value="Periplasmic binding protein-like II"/>
    <property type="match status" value="1"/>
</dbReference>
<gene>
    <name evidence="2" type="ORF">Air01nite_18610</name>
</gene>
<dbReference type="Gene3D" id="3.40.190.10">
    <property type="entry name" value="Periplasmic binding protein-like II"/>
    <property type="match status" value="2"/>
</dbReference>
<protein>
    <submittedName>
        <fullName evidence="2">Sugar ABC transporter substrate-binding protein</fullName>
    </submittedName>
</protein>